<dbReference type="STRING" id="681398.PJIAN_265"/>
<dbReference type="Gene3D" id="3.40.50.150">
    <property type="entry name" value="Vaccinia Virus protein VP39"/>
    <property type="match status" value="1"/>
</dbReference>
<dbReference type="SUPFAM" id="SSF53335">
    <property type="entry name" value="S-adenosyl-L-methionine-dependent methyltransferases"/>
    <property type="match status" value="1"/>
</dbReference>
<dbReference type="InterPro" id="IPR029063">
    <property type="entry name" value="SAM-dependent_MTases_sf"/>
</dbReference>
<keyword evidence="4" id="KW-1185">Reference proteome</keyword>
<name>A0A170ZBY5_9BACT</name>
<organism evidence="3 4">
    <name type="scientific">Paludibacter jiangxiensis</name>
    <dbReference type="NCBI Taxonomy" id="681398"/>
    <lineage>
        <taxon>Bacteria</taxon>
        <taxon>Pseudomonadati</taxon>
        <taxon>Bacteroidota</taxon>
        <taxon>Bacteroidia</taxon>
        <taxon>Bacteroidales</taxon>
        <taxon>Paludibacteraceae</taxon>
        <taxon>Paludibacter</taxon>
    </lineage>
</organism>
<dbReference type="RefSeq" id="WP_068702889.1">
    <property type="nucleotide sequence ID" value="NZ_BDCR01000002.1"/>
</dbReference>
<dbReference type="AlphaFoldDB" id="A0A170ZBY5"/>
<accession>A0A170ZBY5</accession>
<evidence type="ECO:0000313" key="4">
    <source>
        <dbReference type="Proteomes" id="UP000076586"/>
    </source>
</evidence>
<dbReference type="OrthoDB" id="1000417at2"/>
<protein>
    <submittedName>
        <fullName evidence="3">Uncharacterized protein</fullName>
    </submittedName>
</protein>
<dbReference type="Proteomes" id="UP000076586">
    <property type="component" value="Unassembled WGS sequence"/>
</dbReference>
<evidence type="ECO:0000259" key="2">
    <source>
        <dbReference type="Pfam" id="PF22013"/>
    </source>
</evidence>
<reference evidence="4" key="2">
    <citation type="journal article" date="2017" name="Genome Announc.">
        <title>Draft genome sequence of Paludibacter jiangxiensis NM7(T), a propionate-producing fermentative bacterium.</title>
        <authorList>
            <person name="Qiu Y.-L."/>
            <person name="Tourlousse D.M."/>
            <person name="Matsuura N."/>
            <person name="Ohashi A."/>
            <person name="Sekiguchi Y."/>
        </authorList>
    </citation>
    <scope>NUCLEOTIDE SEQUENCE [LARGE SCALE GENOMIC DNA]</scope>
    <source>
        <strain evidence="4">NM7</strain>
    </source>
</reference>
<dbReference type="InterPro" id="IPR041497">
    <property type="entry name" value="Thump-like"/>
</dbReference>
<evidence type="ECO:0000259" key="1">
    <source>
        <dbReference type="Pfam" id="PF18096"/>
    </source>
</evidence>
<gene>
    <name evidence="3" type="ORF">PJIAN_265</name>
</gene>
<dbReference type="InterPro" id="IPR054168">
    <property type="entry name" value="PG_1098_Fer"/>
</dbReference>
<evidence type="ECO:0000313" key="3">
    <source>
        <dbReference type="EMBL" id="GAT62506.1"/>
    </source>
</evidence>
<proteinExistence type="predicted"/>
<dbReference type="EMBL" id="BDCR01000002">
    <property type="protein sequence ID" value="GAT62506.1"/>
    <property type="molecule type" value="Genomic_DNA"/>
</dbReference>
<feature type="domain" description="THUMP-like" evidence="1">
    <location>
        <begin position="320"/>
        <end position="390"/>
    </location>
</feature>
<reference evidence="4" key="1">
    <citation type="submission" date="2016-04" db="EMBL/GenBank/DDBJ databases">
        <title>Draft genome sequence of Paludibacter jiangxiensis strain NM7.</title>
        <authorList>
            <person name="Qiu Y."/>
            <person name="Matsuura N."/>
            <person name="Ohashi A."/>
            <person name="Tourlousse M.D."/>
            <person name="Sekiguchi Y."/>
        </authorList>
    </citation>
    <scope>NUCLEOTIDE SEQUENCE [LARGE SCALE GENOMIC DNA]</scope>
    <source>
        <strain evidence="4">NM7</strain>
    </source>
</reference>
<dbReference type="Pfam" id="PF18096">
    <property type="entry name" value="Thump_like"/>
    <property type="match status" value="1"/>
</dbReference>
<sequence>MIQPDEQLKSFIRQHADDDTHKLLLASSRYPGIDVEFAVRQIEGRCKAKEKFPSLVENEDFIYPVKLSMEQCSSELTAQYKASLVAGLSVADLTGGLGIDAIFMSAQSAGYCYVERNVELEQIAAHNFSVCGAAVKSYCDDGIEFLAKANRRFDCIYIDPARRDGNKNKVIRLGDCEPDVPSALSVLWQYADKILVKASPMLDITQAVKELGCVSRVHVVAVKNECKELLFECSPGATSYSITCANLDAERHSSFSFTPEEESQSVVDFAETLSAYLYEPNAAIMKAGAFRLTGKRFGLNKLHPDTHLYTSDVLLSDFPGRVFRIVSSGAMNKQTMRENLSDRKANIAVRNFPSKPEEIRKKFGLSDGGSVYLFAVTMFGGRKQAIFCQKD</sequence>
<dbReference type="Gene3D" id="1.10.10.1110">
    <property type="entry name" value="Methyltransferase PG1098, N-terminal domain"/>
    <property type="match status" value="1"/>
</dbReference>
<comment type="caution">
    <text evidence="3">The sequence shown here is derived from an EMBL/GenBank/DDBJ whole genome shotgun (WGS) entry which is preliminary data.</text>
</comment>
<feature type="domain" description="PG-1098 ferredoxin-like" evidence="2">
    <location>
        <begin position="276"/>
        <end position="319"/>
    </location>
</feature>
<dbReference type="Pfam" id="PF22013">
    <property type="entry name" value="PG_1098_Fer"/>
    <property type="match status" value="1"/>
</dbReference>